<dbReference type="Proteomes" id="UP001195483">
    <property type="component" value="Unassembled WGS sequence"/>
</dbReference>
<evidence type="ECO:0000313" key="2">
    <source>
        <dbReference type="Proteomes" id="UP001195483"/>
    </source>
</evidence>
<reference evidence="1" key="1">
    <citation type="journal article" date="2021" name="Genome Biol. Evol.">
        <title>A High-Quality Reference Genome for a Parasitic Bivalve with Doubly Uniparental Inheritance (Bivalvia: Unionida).</title>
        <authorList>
            <person name="Smith C.H."/>
        </authorList>
    </citation>
    <scope>NUCLEOTIDE SEQUENCE</scope>
    <source>
        <strain evidence="1">CHS0354</strain>
    </source>
</reference>
<keyword evidence="2" id="KW-1185">Reference proteome</keyword>
<name>A0AAE0T0Z6_9BIVA</name>
<reference evidence="1" key="3">
    <citation type="submission" date="2023-05" db="EMBL/GenBank/DDBJ databases">
        <authorList>
            <person name="Smith C.H."/>
        </authorList>
    </citation>
    <scope>NUCLEOTIDE SEQUENCE</scope>
    <source>
        <strain evidence="1">CHS0354</strain>
        <tissue evidence="1">Mantle</tissue>
    </source>
</reference>
<proteinExistence type="predicted"/>
<evidence type="ECO:0000313" key="1">
    <source>
        <dbReference type="EMBL" id="KAK3601399.1"/>
    </source>
</evidence>
<comment type="caution">
    <text evidence="1">The sequence shown here is derived from an EMBL/GenBank/DDBJ whole genome shotgun (WGS) entry which is preliminary data.</text>
</comment>
<accession>A0AAE0T0Z6</accession>
<organism evidence="1 2">
    <name type="scientific">Potamilus streckersoni</name>
    <dbReference type="NCBI Taxonomy" id="2493646"/>
    <lineage>
        <taxon>Eukaryota</taxon>
        <taxon>Metazoa</taxon>
        <taxon>Spiralia</taxon>
        <taxon>Lophotrochozoa</taxon>
        <taxon>Mollusca</taxon>
        <taxon>Bivalvia</taxon>
        <taxon>Autobranchia</taxon>
        <taxon>Heteroconchia</taxon>
        <taxon>Palaeoheterodonta</taxon>
        <taxon>Unionida</taxon>
        <taxon>Unionoidea</taxon>
        <taxon>Unionidae</taxon>
        <taxon>Ambleminae</taxon>
        <taxon>Lampsilini</taxon>
        <taxon>Potamilus</taxon>
    </lineage>
</organism>
<protein>
    <submittedName>
        <fullName evidence="1">Uncharacterized protein</fullName>
    </submittedName>
</protein>
<gene>
    <name evidence="1" type="ORF">CHS0354_037721</name>
</gene>
<dbReference type="AlphaFoldDB" id="A0AAE0T0Z6"/>
<sequence>MESGIGFCCRVDLMEAVMSFSSYTELVITHGPDFIEVDYTPAVSCIVGDDAFCSTGVSIFDVSCPLIDEDEVEVKEVKEDEIKIEGIYHRIYI</sequence>
<dbReference type="EMBL" id="JAEAOA010002205">
    <property type="protein sequence ID" value="KAK3601399.1"/>
    <property type="molecule type" value="Genomic_DNA"/>
</dbReference>
<reference evidence="1" key="2">
    <citation type="journal article" date="2021" name="Genome Biol. Evol.">
        <title>Developing a high-quality reference genome for a parasitic bivalve with doubly uniparental inheritance (Bivalvia: Unionida).</title>
        <authorList>
            <person name="Smith C.H."/>
        </authorList>
    </citation>
    <scope>NUCLEOTIDE SEQUENCE</scope>
    <source>
        <strain evidence="1">CHS0354</strain>
        <tissue evidence="1">Mantle</tissue>
    </source>
</reference>